<keyword evidence="2" id="KW-1185">Reference proteome</keyword>
<protein>
    <submittedName>
        <fullName evidence="1">Uncharacterized protein</fullName>
    </submittedName>
</protein>
<proteinExistence type="predicted"/>
<comment type="caution">
    <text evidence="1">The sequence shown here is derived from an EMBL/GenBank/DDBJ whole genome shotgun (WGS) entry which is preliminary data.</text>
</comment>
<gene>
    <name evidence="1" type="ORF">GCM10010862_00010</name>
</gene>
<dbReference type="EMBL" id="BSNS01000001">
    <property type="protein sequence ID" value="GLQ52743.1"/>
    <property type="molecule type" value="Genomic_DNA"/>
</dbReference>
<accession>A0ABQ5VYQ3</accession>
<sequence>MKSVPVMRIAISGICGLLSGVGAAVAMPMDMTVDRLLDICEARTVEAASAKGDELGWQRLADTETEEWRTNFVAYNGGTVELVGWRREQAGGDESLSFWIAAGPNEHKACAYSTTEPAGVLSALSERLGEPDSLEENDAIEMISAWWTRGKLQYSLTQVGSSATINIGPSL</sequence>
<organism evidence="1 2">
    <name type="scientific">Devosia nitrariae</name>
    <dbReference type="NCBI Taxonomy" id="2071872"/>
    <lineage>
        <taxon>Bacteria</taxon>
        <taxon>Pseudomonadati</taxon>
        <taxon>Pseudomonadota</taxon>
        <taxon>Alphaproteobacteria</taxon>
        <taxon>Hyphomicrobiales</taxon>
        <taxon>Devosiaceae</taxon>
        <taxon>Devosia</taxon>
    </lineage>
</organism>
<name>A0ABQ5VYQ3_9HYPH</name>
<evidence type="ECO:0000313" key="1">
    <source>
        <dbReference type="EMBL" id="GLQ52743.1"/>
    </source>
</evidence>
<evidence type="ECO:0000313" key="2">
    <source>
        <dbReference type="Proteomes" id="UP001156691"/>
    </source>
</evidence>
<dbReference type="Proteomes" id="UP001156691">
    <property type="component" value="Unassembled WGS sequence"/>
</dbReference>
<dbReference type="RefSeq" id="WP_284338216.1">
    <property type="nucleotide sequence ID" value="NZ_BSNS01000001.1"/>
</dbReference>
<reference evidence="2" key="1">
    <citation type="journal article" date="2019" name="Int. J. Syst. Evol. Microbiol.">
        <title>The Global Catalogue of Microorganisms (GCM) 10K type strain sequencing project: providing services to taxonomists for standard genome sequencing and annotation.</title>
        <authorList>
            <consortium name="The Broad Institute Genomics Platform"/>
            <consortium name="The Broad Institute Genome Sequencing Center for Infectious Disease"/>
            <person name="Wu L."/>
            <person name="Ma J."/>
        </authorList>
    </citation>
    <scope>NUCLEOTIDE SEQUENCE [LARGE SCALE GENOMIC DNA]</scope>
    <source>
        <strain evidence="2">NBRC 112416</strain>
    </source>
</reference>